<evidence type="ECO:0000256" key="5">
    <source>
        <dbReference type="SAM" id="Phobius"/>
    </source>
</evidence>
<dbReference type="Pfam" id="PF03151">
    <property type="entry name" value="TPT"/>
    <property type="match status" value="1"/>
</dbReference>
<dbReference type="GO" id="GO:0016020">
    <property type="term" value="C:membrane"/>
    <property type="evidence" value="ECO:0007669"/>
    <property type="project" value="UniProtKB-SubCell"/>
</dbReference>
<dbReference type="AlphaFoldDB" id="A0AAV8UKE0"/>
<feature type="transmembrane region" description="Helical" evidence="5">
    <location>
        <begin position="285"/>
        <end position="304"/>
    </location>
</feature>
<feature type="transmembrane region" description="Helical" evidence="5">
    <location>
        <begin position="192"/>
        <end position="211"/>
    </location>
</feature>
<keyword evidence="2 5" id="KW-0812">Transmembrane</keyword>
<sequence>MDEEKGTTRSMKILMSVALYWVISISIVFVNKTLLSSPTNNIDAPSFITWYQCVVTVASVWFMGTMGIANVPKFELKRDVLPKIVPLSCVFTGMILLNNLCLKYVELSFYQIARSLTILFNVAFDWIVLGNRTSLKAFGCVLLVFFGFLLGNKEEVRWSVQGVAYGVSASFFVAMNAIYVKKKYPLVDNDPWKITLYNNFISSFLFFPIMFGFGEPKIVMQSPNIYRSEFWVLMTFGGALGVLISFATAAQIKYTSPLTHNISATAKAAAQTVLGLMWYKNPITPLGGLSVGIVLGGSLLYTLIRRSEMQAKDKEAKAVVEEKQPAIEEKKIAS</sequence>
<feature type="domain" description="Sugar phosphate transporter" evidence="6">
    <location>
        <begin position="11"/>
        <end position="301"/>
    </location>
</feature>
<keyword evidence="4 5" id="KW-0472">Membrane</keyword>
<dbReference type="Proteomes" id="UP001157974">
    <property type="component" value="Unassembled WGS sequence"/>
</dbReference>
<name>A0AAV8UKE0_9RHOD</name>
<evidence type="ECO:0000256" key="3">
    <source>
        <dbReference type="ARBA" id="ARBA00022989"/>
    </source>
</evidence>
<evidence type="ECO:0000256" key="4">
    <source>
        <dbReference type="ARBA" id="ARBA00023136"/>
    </source>
</evidence>
<feature type="transmembrane region" description="Helical" evidence="5">
    <location>
        <begin position="12"/>
        <end position="29"/>
    </location>
</feature>
<keyword evidence="8" id="KW-1185">Reference proteome</keyword>
<comment type="caution">
    <text evidence="7">The sequence shown here is derived from an EMBL/GenBank/DDBJ whole genome shotgun (WGS) entry which is preliminary data.</text>
</comment>
<evidence type="ECO:0000313" key="8">
    <source>
        <dbReference type="Proteomes" id="UP001157974"/>
    </source>
</evidence>
<dbReference type="PANTHER" id="PTHR11132">
    <property type="entry name" value="SOLUTE CARRIER FAMILY 35"/>
    <property type="match status" value="1"/>
</dbReference>
<dbReference type="InterPro" id="IPR050186">
    <property type="entry name" value="TPT_transporter"/>
</dbReference>
<evidence type="ECO:0000256" key="2">
    <source>
        <dbReference type="ARBA" id="ARBA00022692"/>
    </source>
</evidence>
<accession>A0AAV8UKE0</accession>
<organism evidence="7 8">
    <name type="scientific">Rhodosorus marinus</name>
    <dbReference type="NCBI Taxonomy" id="101924"/>
    <lineage>
        <taxon>Eukaryota</taxon>
        <taxon>Rhodophyta</taxon>
        <taxon>Stylonematophyceae</taxon>
        <taxon>Stylonematales</taxon>
        <taxon>Stylonemataceae</taxon>
        <taxon>Rhodosorus</taxon>
    </lineage>
</organism>
<evidence type="ECO:0000256" key="1">
    <source>
        <dbReference type="ARBA" id="ARBA00004141"/>
    </source>
</evidence>
<evidence type="ECO:0000259" key="6">
    <source>
        <dbReference type="Pfam" id="PF03151"/>
    </source>
</evidence>
<dbReference type="EMBL" id="JAMWBK010000012">
    <property type="protein sequence ID" value="KAJ8901106.1"/>
    <property type="molecule type" value="Genomic_DNA"/>
</dbReference>
<dbReference type="InterPro" id="IPR004853">
    <property type="entry name" value="Sugar_P_trans_dom"/>
</dbReference>
<feature type="transmembrane region" description="Helical" evidence="5">
    <location>
        <begin position="109"/>
        <end position="128"/>
    </location>
</feature>
<dbReference type="InterPro" id="IPR037185">
    <property type="entry name" value="EmrE-like"/>
</dbReference>
<feature type="transmembrane region" description="Helical" evidence="5">
    <location>
        <begin position="49"/>
        <end position="68"/>
    </location>
</feature>
<gene>
    <name evidence="7" type="ORF">NDN08_004966</name>
</gene>
<evidence type="ECO:0000313" key="7">
    <source>
        <dbReference type="EMBL" id="KAJ8901106.1"/>
    </source>
</evidence>
<reference evidence="7 8" key="1">
    <citation type="journal article" date="2023" name="Nat. Commun.">
        <title>Origin of minicircular mitochondrial genomes in red algae.</title>
        <authorList>
            <person name="Lee Y."/>
            <person name="Cho C.H."/>
            <person name="Lee Y.M."/>
            <person name="Park S.I."/>
            <person name="Yang J.H."/>
            <person name="West J.A."/>
            <person name="Bhattacharya D."/>
            <person name="Yoon H.S."/>
        </authorList>
    </citation>
    <scope>NUCLEOTIDE SEQUENCE [LARGE SCALE GENOMIC DNA]</scope>
    <source>
        <strain evidence="7 8">CCMP1338</strain>
        <tissue evidence="7">Whole cell</tissue>
    </source>
</reference>
<feature type="transmembrane region" description="Helical" evidence="5">
    <location>
        <begin position="231"/>
        <end position="250"/>
    </location>
</feature>
<keyword evidence="3 5" id="KW-1133">Transmembrane helix</keyword>
<protein>
    <recommendedName>
        <fullName evidence="6">Sugar phosphate transporter domain-containing protein</fullName>
    </recommendedName>
</protein>
<feature type="transmembrane region" description="Helical" evidence="5">
    <location>
        <begin position="135"/>
        <end position="151"/>
    </location>
</feature>
<feature type="transmembrane region" description="Helical" evidence="5">
    <location>
        <begin position="80"/>
        <end position="97"/>
    </location>
</feature>
<dbReference type="SUPFAM" id="SSF103481">
    <property type="entry name" value="Multidrug resistance efflux transporter EmrE"/>
    <property type="match status" value="1"/>
</dbReference>
<feature type="transmembrane region" description="Helical" evidence="5">
    <location>
        <begin position="163"/>
        <end position="180"/>
    </location>
</feature>
<proteinExistence type="predicted"/>
<comment type="subcellular location">
    <subcellularLocation>
        <location evidence="1">Membrane</location>
        <topology evidence="1">Multi-pass membrane protein</topology>
    </subcellularLocation>
</comment>